<proteinExistence type="predicted"/>
<gene>
    <name evidence="2" type="ORF">KH327_07960</name>
</gene>
<comment type="caution">
    <text evidence="2">The sequence shown here is derived from an EMBL/GenBank/DDBJ whole genome shotgun (WGS) entry which is preliminary data.</text>
</comment>
<accession>A0A943SP59</accession>
<keyword evidence="1" id="KW-0472">Membrane</keyword>
<reference evidence="2" key="1">
    <citation type="submission" date="2021-02" db="EMBL/GenBank/DDBJ databases">
        <title>Infant gut strain persistence is associated with maternal origin, phylogeny, and functional potential including surface adhesion and iron acquisition.</title>
        <authorList>
            <person name="Lou Y.C."/>
        </authorList>
    </citation>
    <scope>NUCLEOTIDE SEQUENCE</scope>
    <source>
        <strain evidence="2">L3_060_052G1_dasL3_060_052G1_concoct_1</strain>
    </source>
</reference>
<feature type="transmembrane region" description="Helical" evidence="1">
    <location>
        <begin position="117"/>
        <end position="135"/>
    </location>
</feature>
<evidence type="ECO:0000313" key="3">
    <source>
        <dbReference type="Proteomes" id="UP000748991"/>
    </source>
</evidence>
<organism evidence="2 3">
    <name type="scientific">Peptoniphilus harei</name>
    <dbReference type="NCBI Taxonomy" id="54005"/>
    <lineage>
        <taxon>Bacteria</taxon>
        <taxon>Bacillati</taxon>
        <taxon>Bacillota</taxon>
        <taxon>Tissierellia</taxon>
        <taxon>Tissierellales</taxon>
        <taxon>Peptoniphilaceae</taxon>
        <taxon>Peptoniphilus</taxon>
    </lineage>
</organism>
<sequence length="139" mass="16439">MNKKIIFYNTENDGKYEYEPTTKKEYNKIKKEIEEDLSTFYLGDGSLDEEIHFCKFGDEKIVNATHRLIRLNESLKFSYPDFSLDKYIEKHSDNSVEKSLINLNSTLKRRNDRGERMLIKGVNLLILGWLINRIISLLK</sequence>
<keyword evidence="1" id="KW-1133">Transmembrane helix</keyword>
<evidence type="ECO:0000256" key="1">
    <source>
        <dbReference type="SAM" id="Phobius"/>
    </source>
</evidence>
<dbReference type="EMBL" id="JAGZZP010000019">
    <property type="protein sequence ID" value="MBS6535753.1"/>
    <property type="molecule type" value="Genomic_DNA"/>
</dbReference>
<evidence type="ECO:0000313" key="2">
    <source>
        <dbReference type="EMBL" id="MBS6535753.1"/>
    </source>
</evidence>
<dbReference type="Proteomes" id="UP000748991">
    <property type="component" value="Unassembled WGS sequence"/>
</dbReference>
<dbReference type="RefSeq" id="WP_278638479.1">
    <property type="nucleotide sequence ID" value="NZ_JAGZZP010000019.1"/>
</dbReference>
<keyword evidence="1" id="KW-0812">Transmembrane</keyword>
<protein>
    <submittedName>
        <fullName evidence="2">Uncharacterized protein</fullName>
    </submittedName>
</protein>
<dbReference type="AlphaFoldDB" id="A0A943SP59"/>
<name>A0A943SP59_9FIRM</name>